<evidence type="ECO:0000313" key="1">
    <source>
        <dbReference type="EMBL" id="MDZ5741149.1"/>
    </source>
</evidence>
<keyword evidence="2" id="KW-1185">Reference proteome</keyword>
<dbReference type="RefSeq" id="WP_322492086.1">
    <property type="nucleotide sequence ID" value="NZ_JAXUBM010000035.1"/>
</dbReference>
<reference evidence="1 2" key="1">
    <citation type="submission" date="2023-11" db="EMBL/GenBank/DDBJ databases">
        <title>Draft genomes analysis of Pseudomonas asiatica isolated from milk, feces and farm soil of cows suffering from clinical mastitis.</title>
        <authorList>
            <person name="Rahman T."/>
            <person name="Das Z.C."/>
            <person name="Hoque M.N."/>
        </authorList>
    </citation>
    <scope>NUCLEOTIDE SEQUENCE [LARGE SCALE GENOMIC DNA]</scope>
    <source>
        <strain evidence="1 2">2F2</strain>
    </source>
</reference>
<evidence type="ECO:0000313" key="2">
    <source>
        <dbReference type="Proteomes" id="UP001292116"/>
    </source>
</evidence>
<proteinExistence type="predicted"/>
<dbReference type="Proteomes" id="UP001292116">
    <property type="component" value="Unassembled WGS sequence"/>
</dbReference>
<sequence length="94" mass="10317">MTHQFKPGDLALIVGSLNPAHIGQCVEVMEVFVDNQCEYLYGGHEHLTEATGKPCAFVSVGATGAWIYPQRLLMPLRGDFEPEQQKAKEAEPCA</sequence>
<evidence type="ECO:0008006" key="3">
    <source>
        <dbReference type="Google" id="ProtNLM"/>
    </source>
</evidence>
<accession>A0ABU5L4R7</accession>
<gene>
    <name evidence="1" type="ORF">SOW75_23490</name>
</gene>
<organism evidence="1 2">
    <name type="scientific">Pseudomonas asiatica</name>
    <dbReference type="NCBI Taxonomy" id="2219225"/>
    <lineage>
        <taxon>Bacteria</taxon>
        <taxon>Pseudomonadati</taxon>
        <taxon>Pseudomonadota</taxon>
        <taxon>Gammaproteobacteria</taxon>
        <taxon>Pseudomonadales</taxon>
        <taxon>Pseudomonadaceae</taxon>
        <taxon>Pseudomonas</taxon>
    </lineage>
</organism>
<comment type="caution">
    <text evidence="1">The sequence shown here is derived from an EMBL/GenBank/DDBJ whole genome shotgun (WGS) entry which is preliminary data.</text>
</comment>
<name>A0ABU5L4R7_9PSED</name>
<protein>
    <recommendedName>
        <fullName evidence="3">Metallophosphoesterase</fullName>
    </recommendedName>
</protein>
<dbReference type="EMBL" id="JAXUBM010000035">
    <property type="protein sequence ID" value="MDZ5741149.1"/>
    <property type="molecule type" value="Genomic_DNA"/>
</dbReference>